<evidence type="ECO:0000313" key="6">
    <source>
        <dbReference type="EMBL" id="ARU63819.1"/>
    </source>
</evidence>
<evidence type="ECO:0000313" key="7">
    <source>
        <dbReference type="Proteomes" id="UP000195437"/>
    </source>
</evidence>
<proteinExistence type="inferred from homology"/>
<dbReference type="GO" id="GO:0019343">
    <property type="term" value="P:cysteine biosynthetic process via cystathionine"/>
    <property type="evidence" value="ECO:0007669"/>
    <property type="project" value="TreeGrafter"/>
</dbReference>
<dbReference type="EMBL" id="CP021434">
    <property type="protein sequence ID" value="ARU63819.1"/>
    <property type="molecule type" value="Genomic_DNA"/>
</dbReference>
<reference evidence="7" key="1">
    <citation type="submission" date="2017-05" db="EMBL/GenBank/DDBJ databases">
        <authorList>
            <person name="Sung H."/>
        </authorList>
    </citation>
    <scope>NUCLEOTIDE SEQUENCE [LARGE SCALE GENOMIC DNA]</scope>
    <source>
        <strain evidence="7">AR23208</strain>
    </source>
</reference>
<dbReference type="GO" id="GO:0003962">
    <property type="term" value="F:cystathionine gamma-synthase activity"/>
    <property type="evidence" value="ECO:0007669"/>
    <property type="project" value="TreeGrafter"/>
</dbReference>
<dbReference type="Gene3D" id="3.40.640.10">
    <property type="entry name" value="Type I PLP-dependent aspartate aminotransferase-like (Major domain)"/>
    <property type="match status" value="1"/>
</dbReference>
<organism evidence="6 7">
    <name type="scientific">Tumebacillus avium</name>
    <dbReference type="NCBI Taxonomy" id="1903704"/>
    <lineage>
        <taxon>Bacteria</taxon>
        <taxon>Bacillati</taxon>
        <taxon>Bacillota</taxon>
        <taxon>Bacilli</taxon>
        <taxon>Bacillales</taxon>
        <taxon>Alicyclobacillaceae</taxon>
        <taxon>Tumebacillus</taxon>
    </lineage>
</organism>
<feature type="modified residue" description="N6-(pyridoxal phosphate)lysine" evidence="4">
    <location>
        <position position="196"/>
    </location>
</feature>
<dbReference type="PIRSF" id="PIRSF001434">
    <property type="entry name" value="CGS"/>
    <property type="match status" value="1"/>
</dbReference>
<dbReference type="Proteomes" id="UP000195437">
    <property type="component" value="Chromosome"/>
</dbReference>
<keyword evidence="7" id="KW-1185">Reference proteome</keyword>
<dbReference type="FunFam" id="3.40.640.10:FF:000009">
    <property type="entry name" value="Cystathionine gamma-synthase homolog"/>
    <property type="match status" value="1"/>
</dbReference>
<dbReference type="KEGG" id="tum:CBW65_06825"/>
<dbReference type="CDD" id="cd00614">
    <property type="entry name" value="CGS_like"/>
    <property type="match status" value="1"/>
</dbReference>
<protein>
    <submittedName>
        <fullName evidence="6">Cystathionine gamma-synthase</fullName>
    </submittedName>
</protein>
<dbReference type="GO" id="GO:0019346">
    <property type="term" value="P:transsulfuration"/>
    <property type="evidence" value="ECO:0007669"/>
    <property type="project" value="InterPro"/>
</dbReference>
<dbReference type="InterPro" id="IPR000277">
    <property type="entry name" value="Cys/Met-Metab_PyrdxlP-dep_enz"/>
</dbReference>
<dbReference type="PROSITE" id="PS00868">
    <property type="entry name" value="CYS_MET_METAB_PP"/>
    <property type="match status" value="1"/>
</dbReference>
<dbReference type="GO" id="GO:0030170">
    <property type="term" value="F:pyridoxal phosphate binding"/>
    <property type="evidence" value="ECO:0007669"/>
    <property type="project" value="InterPro"/>
</dbReference>
<dbReference type="Pfam" id="PF01053">
    <property type="entry name" value="Cys_Met_Meta_PP"/>
    <property type="match status" value="1"/>
</dbReference>
<comment type="similarity">
    <text evidence="2 5">Belongs to the trans-sulfuration enzymes family.</text>
</comment>
<accession>A0A1Y0IV61</accession>
<dbReference type="PANTHER" id="PTHR11808:SF15">
    <property type="entry name" value="CYSTATHIONINE GAMMA-LYASE"/>
    <property type="match status" value="1"/>
</dbReference>
<evidence type="ECO:0000256" key="4">
    <source>
        <dbReference type="PIRSR" id="PIRSR001434-2"/>
    </source>
</evidence>
<dbReference type="InterPro" id="IPR054542">
    <property type="entry name" value="Cys_met_metab_PP"/>
</dbReference>
<evidence type="ECO:0000256" key="2">
    <source>
        <dbReference type="ARBA" id="ARBA00009077"/>
    </source>
</evidence>
<comment type="cofactor">
    <cofactor evidence="1 5">
        <name>pyridoxal 5'-phosphate</name>
        <dbReference type="ChEBI" id="CHEBI:597326"/>
    </cofactor>
</comment>
<dbReference type="PANTHER" id="PTHR11808">
    <property type="entry name" value="TRANS-SULFURATION ENZYME FAMILY MEMBER"/>
    <property type="match status" value="1"/>
</dbReference>
<keyword evidence="3 4" id="KW-0663">Pyridoxal phosphate</keyword>
<gene>
    <name evidence="6" type="ORF">CBW65_06825</name>
</gene>
<name>A0A1Y0IV61_9BACL</name>
<sequence length="372" mass="39604">MKFETRAVHAGRTADPATGAVAQPIYLSTTFEREADGSFPAGYVYSRSANPNRAALETCMSSLEEGASAIAFASGSAATMSVFQALSPGAHVIAPEDVYYGTKLQLQDIFARWGLQASFIDMSDLEALKAACRPNTELVWIETPSNPLLKITDISAVAAIAHEAGARVVVDNTWATPLLQSPFELGADLIMHSSTKYLGGHSDVLGGVLVAKVEDDFTRSIRALQGAGGAVPSPFDCWLVLRGIQTLPWRMRAHSDNAGRVAQFLQEHPRVERVFYPGLPEHPGHEIAAGQMKGFGGMLSVQITGGADAAMSVAARVQIFTRATSLGGTESLLEHRASIEGPASKTPPNLLRVSVGLEHADDLIADLEQALR</sequence>
<dbReference type="Gene3D" id="3.90.1150.10">
    <property type="entry name" value="Aspartate Aminotransferase, domain 1"/>
    <property type="match status" value="1"/>
</dbReference>
<dbReference type="InterPro" id="IPR015422">
    <property type="entry name" value="PyrdxlP-dep_Trfase_small"/>
</dbReference>
<evidence type="ECO:0000256" key="1">
    <source>
        <dbReference type="ARBA" id="ARBA00001933"/>
    </source>
</evidence>
<dbReference type="InterPro" id="IPR015421">
    <property type="entry name" value="PyrdxlP-dep_Trfase_major"/>
</dbReference>
<evidence type="ECO:0000256" key="3">
    <source>
        <dbReference type="ARBA" id="ARBA00022898"/>
    </source>
</evidence>
<dbReference type="GO" id="GO:0004123">
    <property type="term" value="F:cystathionine gamma-lyase activity"/>
    <property type="evidence" value="ECO:0007669"/>
    <property type="project" value="TreeGrafter"/>
</dbReference>
<dbReference type="OrthoDB" id="9803887at2"/>
<evidence type="ECO:0000256" key="5">
    <source>
        <dbReference type="RuleBase" id="RU362118"/>
    </source>
</evidence>
<dbReference type="InterPro" id="IPR015424">
    <property type="entry name" value="PyrdxlP-dep_Trfase"/>
</dbReference>
<dbReference type="GO" id="GO:0005737">
    <property type="term" value="C:cytoplasm"/>
    <property type="evidence" value="ECO:0007669"/>
    <property type="project" value="TreeGrafter"/>
</dbReference>
<dbReference type="SUPFAM" id="SSF53383">
    <property type="entry name" value="PLP-dependent transferases"/>
    <property type="match status" value="1"/>
</dbReference>
<dbReference type="AlphaFoldDB" id="A0A1Y0IV61"/>